<evidence type="ECO:0000256" key="1">
    <source>
        <dbReference type="ARBA" id="ARBA00023002"/>
    </source>
</evidence>
<evidence type="ECO:0000259" key="3">
    <source>
        <dbReference type="Pfam" id="PF00171"/>
    </source>
</evidence>
<dbReference type="InterPro" id="IPR015590">
    <property type="entry name" value="Aldehyde_DH_dom"/>
</dbReference>
<keyword evidence="6" id="KW-1185">Reference proteome</keyword>
<proteinExistence type="predicted"/>
<dbReference type="Gene3D" id="3.40.50.720">
    <property type="entry name" value="NAD(P)-binding Rossmann-like Domain"/>
    <property type="match status" value="1"/>
</dbReference>
<evidence type="ECO:0000313" key="6">
    <source>
        <dbReference type="Proteomes" id="UP000031523"/>
    </source>
</evidence>
<dbReference type="EMBL" id="CP010519">
    <property type="protein sequence ID" value="AJE84265.1"/>
    <property type="molecule type" value="Genomic_DNA"/>
</dbReference>
<feature type="region of interest" description="Disordered" evidence="2">
    <location>
        <begin position="797"/>
        <end position="817"/>
    </location>
</feature>
<dbReference type="Pfam" id="PF01370">
    <property type="entry name" value="Epimerase"/>
    <property type="match status" value="1"/>
</dbReference>
<dbReference type="InterPro" id="IPR016162">
    <property type="entry name" value="Ald_DH_N"/>
</dbReference>
<dbReference type="InterPro" id="IPR050740">
    <property type="entry name" value="Aldehyde_DH_Superfamily"/>
</dbReference>
<evidence type="ECO:0000313" key="5">
    <source>
        <dbReference type="EMBL" id="AJE84265.1"/>
    </source>
</evidence>
<protein>
    <submittedName>
        <fullName evidence="5">Fatty aldehyde dehydrogenase</fullName>
    </submittedName>
</protein>
<feature type="domain" description="Aldehyde dehydrogenase" evidence="3">
    <location>
        <begin position="325"/>
        <end position="728"/>
    </location>
</feature>
<feature type="region of interest" description="Disordered" evidence="2">
    <location>
        <begin position="239"/>
        <end position="267"/>
    </location>
</feature>
<organism evidence="5 6">
    <name type="scientific">Streptomyces albus (strain ATCC 21838 / DSM 41398 / FERM P-419 / JCM 4703 / NBRC 107858)</name>
    <dbReference type="NCBI Taxonomy" id="1081613"/>
    <lineage>
        <taxon>Bacteria</taxon>
        <taxon>Bacillati</taxon>
        <taxon>Actinomycetota</taxon>
        <taxon>Actinomycetes</taxon>
        <taxon>Kitasatosporales</taxon>
        <taxon>Streptomycetaceae</taxon>
        <taxon>Streptomyces</taxon>
    </lineage>
</organism>
<name>A0A0B5EY92_STRA4</name>
<dbReference type="Proteomes" id="UP000031523">
    <property type="component" value="Chromosome"/>
</dbReference>
<dbReference type="InterPro" id="IPR001509">
    <property type="entry name" value="Epimerase_deHydtase"/>
</dbReference>
<reference evidence="5 6" key="1">
    <citation type="submission" date="2015-01" db="EMBL/GenBank/DDBJ databases">
        <title>Enhanced salinomycin production by adjusting the supply of polyketide extender units in Streptomyce albus DSM 41398.</title>
        <authorList>
            <person name="Lu C."/>
        </authorList>
    </citation>
    <scope>NUCLEOTIDE SEQUENCE [LARGE SCALE GENOMIC DNA]</scope>
    <source>
        <strain evidence="6">ATCC 21838 / DSM 41398 / FERM P-419 / JCM 4703 / NBRC 107858</strain>
    </source>
</reference>
<feature type="region of interest" description="Disordered" evidence="2">
    <location>
        <begin position="283"/>
        <end position="323"/>
    </location>
</feature>
<dbReference type="InterPro" id="IPR044151">
    <property type="entry name" value="ALDH_KGSADH"/>
</dbReference>
<gene>
    <name evidence="5" type="ORF">SLNWT_3889</name>
</gene>
<dbReference type="PANTHER" id="PTHR43353:SF3">
    <property type="entry name" value="ALDEHYDE DEHYDROGENASE-RELATED"/>
    <property type="match status" value="1"/>
</dbReference>
<dbReference type="SUPFAM" id="SSF53720">
    <property type="entry name" value="ALDH-like"/>
    <property type="match status" value="1"/>
</dbReference>
<dbReference type="Gene3D" id="3.40.309.10">
    <property type="entry name" value="Aldehyde Dehydrogenase, Chain A, domain 2"/>
    <property type="match status" value="1"/>
</dbReference>
<sequence length="817" mass="84267">MAESTAPATGRAPHQRVLITGAAGTVGTLMRPRLRRPGRTLRLLDLAAQPAAGDGEDVELLTGSVTDPQAMAAACRDVDAVLHLGGLSRENTWEATLDVNIHGTRTVLEAARAAGVPRVILASSNHAVGFRDPAEGGPGGLPADSSPRPDTYYGVSKAAMEALGSLYHSRFGMDVLAVRIGSCFETPLALGPRGLATWLSPDDGARLFEACLTAPSPGYRLLWGVSANTRRHYSLTEAESLGYTPQDDAERFAPQLDPDGAALTDPDRYVGGGFCTMPLGEAEPSAATASAPADSPPLGEAEPSAATASAPADSAEPPETAASAVWSVDPRTGTRREQVAVESGAAEVDRAVRAAAGAAEALRDRVRRAAFLRLAAAALEGAEDEIVPLADAESALGAPRLSGELARSAYQLRSFAEVVETGGYLGLRIDHADTGPARPDLRRMKVPLGVVAVFGAANFPLAFSVPGGDTASALAAGCPVVVKAHPDHPATSELCARLLRGAARESGLPADVLSLVHGFEAGTALVRHPLTAAVGFTGSVRGGRALHDLAAARPRPIPFHGELGSLNPVVLTARAAATRGAELGAGLAASFTLGTGQFCVKPGLVLVPAQEPSVERELVKAAAEAPARPLLDPRMREAFLAGAAERAALPGVEVLLEAGAEPTAEAPLAVRPGVLAVPAARLHARLTEECFGPLTVLVRYADEDELSAVLGQLDGNLTATVHLAAEERGPGAEALLRRLEPLAGRLVVDGWPTGVAVAPAMQHGGPYPASTSNTTSVGTAAIDRWLRPVTYQNTPDALLPPELREANPLGVPRELSA</sequence>
<evidence type="ECO:0000259" key="4">
    <source>
        <dbReference type="Pfam" id="PF01370"/>
    </source>
</evidence>
<dbReference type="Gene3D" id="3.40.605.10">
    <property type="entry name" value="Aldehyde Dehydrogenase, Chain A, domain 1"/>
    <property type="match status" value="1"/>
</dbReference>
<dbReference type="PANTHER" id="PTHR43353">
    <property type="entry name" value="SUCCINATE-SEMIALDEHYDE DEHYDROGENASE, MITOCHONDRIAL"/>
    <property type="match status" value="1"/>
</dbReference>
<dbReference type="KEGG" id="sals:SLNWT_3889"/>
<feature type="domain" description="NAD-dependent epimerase/dehydratase" evidence="4">
    <location>
        <begin position="17"/>
        <end position="181"/>
    </location>
</feature>
<dbReference type="GO" id="GO:0016620">
    <property type="term" value="F:oxidoreductase activity, acting on the aldehyde or oxo group of donors, NAD or NADP as acceptor"/>
    <property type="evidence" value="ECO:0007669"/>
    <property type="project" value="InterPro"/>
</dbReference>
<dbReference type="SUPFAM" id="SSF51735">
    <property type="entry name" value="NAD(P)-binding Rossmann-fold domains"/>
    <property type="match status" value="1"/>
</dbReference>
<keyword evidence="1" id="KW-0560">Oxidoreductase</keyword>
<dbReference type="AlphaFoldDB" id="A0A0B5EY92"/>
<dbReference type="CDD" id="cd07129">
    <property type="entry name" value="ALDH_KGSADH"/>
    <property type="match status" value="1"/>
</dbReference>
<dbReference type="InterPro" id="IPR016163">
    <property type="entry name" value="Ald_DH_C"/>
</dbReference>
<accession>A0A0B5EY92</accession>
<dbReference type="InterPro" id="IPR016161">
    <property type="entry name" value="Ald_DH/histidinol_DH"/>
</dbReference>
<dbReference type="InterPro" id="IPR036291">
    <property type="entry name" value="NAD(P)-bd_dom_sf"/>
</dbReference>
<evidence type="ECO:0000256" key="2">
    <source>
        <dbReference type="SAM" id="MobiDB-lite"/>
    </source>
</evidence>
<dbReference type="Pfam" id="PF00171">
    <property type="entry name" value="Aldedh"/>
    <property type="match status" value="1"/>
</dbReference>